<organism evidence="2 3">
    <name type="scientific">Agaribacter marinus</name>
    <dbReference type="NCBI Taxonomy" id="1431249"/>
    <lineage>
        <taxon>Bacteria</taxon>
        <taxon>Pseudomonadati</taxon>
        <taxon>Pseudomonadota</taxon>
        <taxon>Gammaproteobacteria</taxon>
        <taxon>Alteromonadales</taxon>
        <taxon>Alteromonadaceae</taxon>
        <taxon>Agaribacter</taxon>
    </lineage>
</organism>
<protein>
    <recommendedName>
        <fullName evidence="1">Iminophenyl-pyruvate dimer synthase domain-containing protein</fullName>
    </recommendedName>
</protein>
<name>A0AA37WIL9_9ALTE</name>
<evidence type="ECO:0000313" key="2">
    <source>
        <dbReference type="EMBL" id="GLR71132.1"/>
    </source>
</evidence>
<evidence type="ECO:0000259" key="1">
    <source>
        <dbReference type="Pfam" id="PF12902"/>
    </source>
</evidence>
<evidence type="ECO:0000313" key="3">
    <source>
        <dbReference type="Proteomes" id="UP001156601"/>
    </source>
</evidence>
<dbReference type="Gene3D" id="1.20.1260.10">
    <property type="match status" value="1"/>
</dbReference>
<feature type="domain" description="Iminophenyl-pyruvate dimer synthase" evidence="1">
    <location>
        <begin position="17"/>
        <end position="237"/>
    </location>
</feature>
<proteinExistence type="predicted"/>
<gene>
    <name evidence="2" type="ORF">GCM10007852_20400</name>
</gene>
<reference evidence="2" key="1">
    <citation type="journal article" date="2014" name="Int. J. Syst. Evol. Microbiol.">
        <title>Complete genome sequence of Corynebacterium casei LMG S-19264T (=DSM 44701T), isolated from a smear-ripened cheese.</title>
        <authorList>
            <consortium name="US DOE Joint Genome Institute (JGI-PGF)"/>
            <person name="Walter F."/>
            <person name="Albersmeier A."/>
            <person name="Kalinowski J."/>
            <person name="Ruckert C."/>
        </authorList>
    </citation>
    <scope>NUCLEOTIDE SEQUENCE</scope>
    <source>
        <strain evidence="2">NBRC 110023</strain>
    </source>
</reference>
<dbReference type="AlphaFoldDB" id="A0AA37WIL9"/>
<dbReference type="PANTHER" id="PTHR34400:SF4">
    <property type="entry name" value="MEMBRANE PROTEIN"/>
    <property type="match status" value="1"/>
</dbReference>
<dbReference type="InterPro" id="IPR026820">
    <property type="entry name" value="VioB/RebD_dom"/>
</dbReference>
<accession>A0AA37WIL9</accession>
<comment type="caution">
    <text evidence="2">The sequence shown here is derived from an EMBL/GenBank/DDBJ whole genome shotgun (WGS) entry which is preliminary data.</text>
</comment>
<dbReference type="EMBL" id="BSOT01000005">
    <property type="protein sequence ID" value="GLR71132.1"/>
    <property type="molecule type" value="Genomic_DNA"/>
</dbReference>
<dbReference type="RefSeq" id="WP_284217432.1">
    <property type="nucleotide sequence ID" value="NZ_BSOT01000005.1"/>
</dbReference>
<keyword evidence="3" id="KW-1185">Reference proteome</keyword>
<dbReference type="InterPro" id="IPR012347">
    <property type="entry name" value="Ferritin-like"/>
</dbReference>
<sequence>MSKTKIQSARDALHAKLQTAITLELSTLPPYLTAYFSICPKTNIKAVNAIRSVFMEEMLHLCLAANVLVAIGGKVTFTKDNLPKYPCALGFKGREFYIDLARFSKQSVNTFRRIELPDYMPPLDESLHVKEDVNVAGYSIGEFYNTILAELDALHELCETHDEPLFVKDASQQITETYFWRGGGKPVAVTDLTSAHKALNEIIEQGEGAGVSLYDEDDVEFGQTRELAHFFKFNEIYYEQEYNDDDDPLKPPTGKRFAVSYGEVYPVKSNCKQDDFVNNKDLALLNIKFNSAYTLMLQQIEDAYAGNPHVLYNAIMNGMHDLTPIAQTMAKMKINPEDPQSETGAPSFEWVE</sequence>
<dbReference type="PANTHER" id="PTHR34400">
    <property type="match status" value="1"/>
</dbReference>
<reference evidence="2" key="2">
    <citation type="submission" date="2023-01" db="EMBL/GenBank/DDBJ databases">
        <title>Draft genome sequence of Agaribacter marinus strain NBRC 110023.</title>
        <authorList>
            <person name="Sun Q."/>
            <person name="Mori K."/>
        </authorList>
    </citation>
    <scope>NUCLEOTIDE SEQUENCE</scope>
    <source>
        <strain evidence="2">NBRC 110023</strain>
    </source>
</reference>
<dbReference type="Proteomes" id="UP001156601">
    <property type="component" value="Unassembled WGS sequence"/>
</dbReference>
<dbReference type="Pfam" id="PF12902">
    <property type="entry name" value="Ferritin-like"/>
    <property type="match status" value="1"/>
</dbReference>